<comment type="caution">
    <text evidence="2">The sequence shown here is derived from an EMBL/GenBank/DDBJ whole genome shotgun (WGS) entry which is preliminary data.</text>
</comment>
<dbReference type="EMBL" id="QWIT01000278">
    <property type="protein sequence ID" value="RMZ26817.1"/>
    <property type="molecule type" value="Genomic_DNA"/>
</dbReference>
<dbReference type="OrthoDB" id="3901614at2759"/>
<organism evidence="2 3">
    <name type="scientific">Hortaea werneckii</name>
    <name type="common">Black yeast</name>
    <name type="synonym">Cladosporium werneckii</name>
    <dbReference type="NCBI Taxonomy" id="91943"/>
    <lineage>
        <taxon>Eukaryota</taxon>
        <taxon>Fungi</taxon>
        <taxon>Dikarya</taxon>
        <taxon>Ascomycota</taxon>
        <taxon>Pezizomycotina</taxon>
        <taxon>Dothideomycetes</taxon>
        <taxon>Dothideomycetidae</taxon>
        <taxon>Mycosphaerellales</taxon>
        <taxon>Teratosphaeriaceae</taxon>
        <taxon>Hortaea</taxon>
    </lineage>
</organism>
<dbReference type="Proteomes" id="UP000281677">
    <property type="component" value="Unassembled WGS sequence"/>
</dbReference>
<sequence length="279" mass="31405">MIPLLLDPRTQDHVHSNVKAYPSNKTPRKASSFLLRHVRSLSRLRCTSHEQEDPNDELTPVQQHYWADSAKGRLHRLSVLERRRSSDDPIWAEHAHAIELARARKKTSKARGDASQRDPSGNPKLRRVISAPFDVTRTASATYTTGQHNLLREKAALLRSINSLRNGSPVPALAEDLELSGELQRHAELMRDLIWQRPTPLMTSEFPNTTITPSDRWGKYTFRLVSPPGLGGLACGELCRPQFCQQRQVTKEMSIQIYVPVAKDKSTIFSPTLHGLASA</sequence>
<proteinExistence type="predicted"/>
<evidence type="ECO:0000256" key="1">
    <source>
        <dbReference type="SAM" id="MobiDB-lite"/>
    </source>
</evidence>
<dbReference type="AlphaFoldDB" id="A0A3M7IMQ5"/>
<name>A0A3M7IMQ5_HORWE</name>
<evidence type="ECO:0000313" key="3">
    <source>
        <dbReference type="Proteomes" id="UP000281677"/>
    </source>
</evidence>
<reference evidence="2 3" key="1">
    <citation type="journal article" date="2018" name="BMC Genomics">
        <title>Genomic evidence for intraspecific hybridization in a clonal and extremely halotolerant yeast.</title>
        <authorList>
            <person name="Gostincar C."/>
            <person name="Stajich J.E."/>
            <person name="Zupancic J."/>
            <person name="Zalar P."/>
            <person name="Gunde-Cimerman N."/>
        </authorList>
    </citation>
    <scope>NUCLEOTIDE SEQUENCE [LARGE SCALE GENOMIC DNA]</scope>
    <source>
        <strain evidence="2 3">EXF-120</strain>
    </source>
</reference>
<dbReference type="VEuPathDB" id="FungiDB:BTJ68_07117"/>
<gene>
    <name evidence="2" type="ORF">D0859_09118</name>
</gene>
<feature type="region of interest" description="Disordered" evidence="1">
    <location>
        <begin position="102"/>
        <end position="125"/>
    </location>
</feature>
<accession>A0A3M7IMQ5</accession>
<evidence type="ECO:0000313" key="2">
    <source>
        <dbReference type="EMBL" id="RMZ26817.1"/>
    </source>
</evidence>
<protein>
    <submittedName>
        <fullName evidence="2">Uncharacterized protein</fullName>
    </submittedName>
</protein>